<evidence type="ECO:0000313" key="2">
    <source>
        <dbReference type="Proteomes" id="UP001208570"/>
    </source>
</evidence>
<comment type="caution">
    <text evidence="1">The sequence shown here is derived from an EMBL/GenBank/DDBJ whole genome shotgun (WGS) entry which is preliminary data.</text>
</comment>
<sequence length="304" mass="32681">MPNRVAQIILQLQSACPEGCKMCTIPAESVTTICEYEACLEYYSYNTSSFMCAACPSNCLTCLSGGDNDMLCDACDTSYSLYIGCTGCPSSCDSCSMTTYGLSCSKCSNGYALYSGSPGITYCTACSWLLPGCLSCETNSEGLLLCLKCASGFTLSVGGTECYYCVTIPLCLSCFYDGLICQICDSGYLLEAGRCTRGCYSCADNTTSDGYASYQQCGRHISKTTYDLVSCPNGSCWATTRVIGNDTTYQRSCSATACSSTYRYRVCSQSLGTNILVRNTTYGSVFISMITRDKGQWLTKQTLA</sequence>
<protein>
    <submittedName>
        <fullName evidence="1">Uncharacterized protein</fullName>
    </submittedName>
</protein>
<name>A0AAD9N228_9ANNE</name>
<accession>A0AAD9N228</accession>
<dbReference type="EMBL" id="JAODUP010000282">
    <property type="protein sequence ID" value="KAK2153865.1"/>
    <property type="molecule type" value="Genomic_DNA"/>
</dbReference>
<reference evidence="1" key="1">
    <citation type="journal article" date="2023" name="Mol. Biol. Evol.">
        <title>Third-Generation Sequencing Reveals the Adaptive Role of the Epigenome in Three Deep-Sea Polychaetes.</title>
        <authorList>
            <person name="Perez M."/>
            <person name="Aroh O."/>
            <person name="Sun Y."/>
            <person name="Lan Y."/>
            <person name="Juniper S.K."/>
            <person name="Young C.R."/>
            <person name="Angers B."/>
            <person name="Qian P.Y."/>
        </authorList>
    </citation>
    <scope>NUCLEOTIDE SEQUENCE</scope>
    <source>
        <strain evidence="1">P08H-3</strain>
    </source>
</reference>
<keyword evidence="2" id="KW-1185">Reference proteome</keyword>
<proteinExistence type="predicted"/>
<dbReference type="InterPro" id="IPR009030">
    <property type="entry name" value="Growth_fac_rcpt_cys_sf"/>
</dbReference>
<dbReference type="Proteomes" id="UP001208570">
    <property type="component" value="Unassembled WGS sequence"/>
</dbReference>
<dbReference type="AlphaFoldDB" id="A0AAD9N228"/>
<evidence type="ECO:0000313" key="1">
    <source>
        <dbReference type="EMBL" id="KAK2153865.1"/>
    </source>
</evidence>
<gene>
    <name evidence="1" type="ORF">LSH36_282g01022</name>
</gene>
<organism evidence="1 2">
    <name type="scientific">Paralvinella palmiformis</name>
    <dbReference type="NCBI Taxonomy" id="53620"/>
    <lineage>
        <taxon>Eukaryota</taxon>
        <taxon>Metazoa</taxon>
        <taxon>Spiralia</taxon>
        <taxon>Lophotrochozoa</taxon>
        <taxon>Annelida</taxon>
        <taxon>Polychaeta</taxon>
        <taxon>Sedentaria</taxon>
        <taxon>Canalipalpata</taxon>
        <taxon>Terebellida</taxon>
        <taxon>Terebelliformia</taxon>
        <taxon>Alvinellidae</taxon>
        <taxon>Paralvinella</taxon>
    </lineage>
</organism>
<dbReference type="SUPFAM" id="SSF57184">
    <property type="entry name" value="Growth factor receptor domain"/>
    <property type="match status" value="1"/>
</dbReference>